<keyword evidence="1" id="KW-0732">Signal</keyword>
<dbReference type="InterPro" id="IPR016187">
    <property type="entry name" value="CTDL_fold"/>
</dbReference>
<dbReference type="PANTHER" id="PTHR22801:SF63">
    <property type="entry name" value="C-TYPE LECTIN DOMAIN-CONTAINING PROTEIN"/>
    <property type="match status" value="1"/>
</dbReference>
<feature type="domain" description="C-type lectin" evidence="2">
    <location>
        <begin position="191"/>
        <end position="305"/>
    </location>
</feature>
<evidence type="ECO:0000256" key="1">
    <source>
        <dbReference type="SAM" id="SignalP"/>
    </source>
</evidence>
<dbReference type="Pfam" id="PF00059">
    <property type="entry name" value="Lectin_C"/>
    <property type="match status" value="3"/>
</dbReference>
<comment type="caution">
    <text evidence="3">The sequence shown here is derived from an EMBL/GenBank/DDBJ whole genome shotgun (WGS) entry which is preliminary data.</text>
</comment>
<dbReference type="InterPro" id="IPR050801">
    <property type="entry name" value="Ca-Dep_Lectins_ImmuneDev"/>
</dbReference>
<dbReference type="InterPro" id="IPR016186">
    <property type="entry name" value="C-type_lectin-like/link_sf"/>
</dbReference>
<dbReference type="PROSITE" id="PS50041">
    <property type="entry name" value="C_TYPE_LECTIN_2"/>
    <property type="match status" value="3"/>
</dbReference>
<dbReference type="STRING" id="7102.A0A2A4JYM9"/>
<dbReference type="PANTHER" id="PTHR22801">
    <property type="entry name" value="LITHOSTATHINE"/>
    <property type="match status" value="1"/>
</dbReference>
<dbReference type="SMART" id="SM00034">
    <property type="entry name" value="CLECT"/>
    <property type="match status" value="3"/>
</dbReference>
<dbReference type="CDD" id="cd00037">
    <property type="entry name" value="CLECT"/>
    <property type="match status" value="2"/>
</dbReference>
<proteinExistence type="predicted"/>
<sequence length="459" mass="52072">MFSHTLLALFALYILPSISDGQKAVPFFRKDYTYVEETQAFYKFHSTALSRSEAKRTCALEGTSLFFPENDAEADTALKIRREDHPSTDSMILDITDIVSEGTFVTGDGRNIASVFNRWKSGEPNDIGGGEDCVVLINDGTLNDIHCASRFNFVCKRKLEKKDSCNKRYLEGEKLKHRQDYTYIEATQGFYKFHKDPLPWLEARRMCALEGASLFHPKNEAEAKEALLLWKNTAPAKKWIYSGLSDLISEGTFVTVNGENSVDVYTNWKRGQPDDFRKREDCVLMTNDGLMNDIVCTDKNSFICKKNIDTYEWNHNCNIYNMDYKLNQKTGKCYKLHTKPMDWNGANAACSAELTHLAVINDQQDADYLAKLVESTLARSIGGNYIRGLFHVGFSNKAKHGWTTVEGTPLNKNAALWWGDNVPDDSDSQQCGAMFYSGRLTPIDCNLRSLFVCEHQVKK</sequence>
<accession>A0A2A4JYM9</accession>
<dbReference type="SUPFAM" id="SSF56436">
    <property type="entry name" value="C-type lectin-like"/>
    <property type="match status" value="3"/>
</dbReference>
<evidence type="ECO:0000259" key="2">
    <source>
        <dbReference type="PROSITE" id="PS50041"/>
    </source>
</evidence>
<protein>
    <recommendedName>
        <fullName evidence="2">C-type lectin domain-containing protein</fullName>
    </recommendedName>
</protein>
<dbReference type="EMBL" id="NWSH01000351">
    <property type="protein sequence ID" value="PCG77131.1"/>
    <property type="molecule type" value="Genomic_DNA"/>
</dbReference>
<feature type="chain" id="PRO_5012675274" description="C-type lectin domain-containing protein" evidence="1">
    <location>
        <begin position="22"/>
        <end position="459"/>
    </location>
</feature>
<evidence type="ECO:0000313" key="3">
    <source>
        <dbReference type="EMBL" id="PCG77131.1"/>
    </source>
</evidence>
<dbReference type="AlphaFoldDB" id="A0A2A4JYM9"/>
<feature type="domain" description="C-type lectin" evidence="2">
    <location>
        <begin position="42"/>
        <end position="156"/>
    </location>
</feature>
<organism evidence="3">
    <name type="scientific">Heliothis virescens</name>
    <name type="common">Tobacco budworm moth</name>
    <dbReference type="NCBI Taxonomy" id="7102"/>
    <lineage>
        <taxon>Eukaryota</taxon>
        <taxon>Metazoa</taxon>
        <taxon>Ecdysozoa</taxon>
        <taxon>Arthropoda</taxon>
        <taxon>Hexapoda</taxon>
        <taxon>Insecta</taxon>
        <taxon>Pterygota</taxon>
        <taxon>Neoptera</taxon>
        <taxon>Endopterygota</taxon>
        <taxon>Lepidoptera</taxon>
        <taxon>Glossata</taxon>
        <taxon>Ditrysia</taxon>
        <taxon>Noctuoidea</taxon>
        <taxon>Noctuidae</taxon>
        <taxon>Heliothinae</taxon>
        <taxon>Heliothis</taxon>
    </lineage>
</organism>
<name>A0A2A4JYM9_HELVI</name>
<dbReference type="InterPro" id="IPR001304">
    <property type="entry name" value="C-type_lectin-like"/>
</dbReference>
<reference evidence="3" key="1">
    <citation type="submission" date="2017-09" db="EMBL/GenBank/DDBJ databases">
        <title>Contemporary evolution of a Lepidopteran species, Heliothis virescens, in response to modern agricultural practices.</title>
        <authorList>
            <person name="Fritz M.L."/>
            <person name="Deyonke A.M."/>
            <person name="Papanicolaou A."/>
            <person name="Micinski S."/>
            <person name="Westbrook J."/>
            <person name="Gould F."/>
        </authorList>
    </citation>
    <scope>NUCLEOTIDE SEQUENCE [LARGE SCALE GENOMIC DNA]</scope>
    <source>
        <strain evidence="3">HvINT-</strain>
        <tissue evidence="3">Whole body</tissue>
    </source>
</reference>
<dbReference type="Gene3D" id="3.10.100.10">
    <property type="entry name" value="Mannose-Binding Protein A, subunit A"/>
    <property type="match status" value="3"/>
</dbReference>
<feature type="signal peptide" evidence="1">
    <location>
        <begin position="1"/>
        <end position="21"/>
    </location>
</feature>
<gene>
    <name evidence="3" type="ORF">B5V51_8048</name>
</gene>
<feature type="domain" description="C-type lectin" evidence="2">
    <location>
        <begin position="329"/>
        <end position="454"/>
    </location>
</feature>